<organism evidence="1">
    <name type="scientific">marine sediment metagenome</name>
    <dbReference type="NCBI Taxonomy" id="412755"/>
    <lineage>
        <taxon>unclassified sequences</taxon>
        <taxon>metagenomes</taxon>
        <taxon>ecological metagenomes</taxon>
    </lineage>
</organism>
<accession>A0A0F9JDE6</accession>
<dbReference type="AlphaFoldDB" id="A0A0F9JDE6"/>
<name>A0A0F9JDE6_9ZZZZ</name>
<sequence length="65" mass="7481">MEKTFQVNSFITLKLEDGETNIYIAGEKFIQCKYLLIEESAVKGDNSNNFDSIDKFAYNYENNDG</sequence>
<evidence type="ECO:0000313" key="1">
    <source>
        <dbReference type="EMBL" id="KKL97087.1"/>
    </source>
</evidence>
<dbReference type="EMBL" id="LAZR01018257">
    <property type="protein sequence ID" value="KKL97087.1"/>
    <property type="molecule type" value="Genomic_DNA"/>
</dbReference>
<feature type="non-terminal residue" evidence="1">
    <location>
        <position position="65"/>
    </location>
</feature>
<protein>
    <submittedName>
        <fullName evidence="1">Uncharacterized protein</fullName>
    </submittedName>
</protein>
<gene>
    <name evidence="1" type="ORF">LCGC14_1838010</name>
</gene>
<comment type="caution">
    <text evidence="1">The sequence shown here is derived from an EMBL/GenBank/DDBJ whole genome shotgun (WGS) entry which is preliminary data.</text>
</comment>
<reference evidence="1" key="1">
    <citation type="journal article" date="2015" name="Nature">
        <title>Complex archaea that bridge the gap between prokaryotes and eukaryotes.</title>
        <authorList>
            <person name="Spang A."/>
            <person name="Saw J.H."/>
            <person name="Jorgensen S.L."/>
            <person name="Zaremba-Niedzwiedzka K."/>
            <person name="Martijn J."/>
            <person name="Lind A.E."/>
            <person name="van Eijk R."/>
            <person name="Schleper C."/>
            <person name="Guy L."/>
            <person name="Ettema T.J."/>
        </authorList>
    </citation>
    <scope>NUCLEOTIDE SEQUENCE</scope>
</reference>
<proteinExistence type="predicted"/>